<evidence type="ECO:0000313" key="2">
    <source>
        <dbReference type="EMBL" id="MDX4952323.1"/>
    </source>
</evidence>
<dbReference type="SUPFAM" id="SSF53850">
    <property type="entry name" value="Periplasmic binding protein-like II"/>
    <property type="match status" value="1"/>
</dbReference>
<comment type="similarity">
    <text evidence="1">Belongs to the UPF0065 (bug) family.</text>
</comment>
<dbReference type="EMBL" id="JAWWMZ010000001">
    <property type="protein sequence ID" value="MDX4952323.1"/>
    <property type="molecule type" value="Genomic_DNA"/>
</dbReference>
<dbReference type="PANTHER" id="PTHR42928">
    <property type="entry name" value="TRICARBOXYLATE-BINDING PROTEIN"/>
    <property type="match status" value="1"/>
</dbReference>
<dbReference type="PANTHER" id="PTHR42928:SF5">
    <property type="entry name" value="BLR1237 PROTEIN"/>
    <property type="match status" value="1"/>
</dbReference>
<accession>A0AAJ2QZ08</accession>
<dbReference type="Gene3D" id="3.40.190.10">
    <property type="entry name" value="Periplasmic binding protein-like II"/>
    <property type="match status" value="1"/>
</dbReference>
<dbReference type="PIRSF" id="PIRSF017082">
    <property type="entry name" value="YflP"/>
    <property type="match status" value="1"/>
</dbReference>
<gene>
    <name evidence="2" type="ORF">SGN30_02680</name>
</gene>
<comment type="caution">
    <text evidence="2">The sequence shown here is derived from an EMBL/GenBank/DDBJ whole genome shotgun (WGS) entry which is preliminary data.</text>
</comment>
<name>A0AAJ2QZ08_DELAC</name>
<evidence type="ECO:0000313" key="3">
    <source>
        <dbReference type="Proteomes" id="UP001287445"/>
    </source>
</evidence>
<dbReference type="CDD" id="cd13578">
    <property type="entry name" value="PBP2_Bug27"/>
    <property type="match status" value="1"/>
</dbReference>
<dbReference type="Proteomes" id="UP001287445">
    <property type="component" value="Unassembled WGS sequence"/>
</dbReference>
<reference evidence="2" key="1">
    <citation type="submission" date="2023-11" db="EMBL/GenBank/DDBJ databases">
        <title>Identification and selenium tolerance of Delftia acidovorans R3-25.</title>
        <authorList>
            <person name="Zhang S."/>
            <person name="Liu Y."/>
            <person name="Guo Y."/>
        </authorList>
    </citation>
    <scope>NUCLEOTIDE SEQUENCE</scope>
    <source>
        <strain evidence="2">R3-25</strain>
    </source>
</reference>
<dbReference type="AlphaFoldDB" id="A0AAJ2QZ08"/>
<protein>
    <submittedName>
        <fullName evidence="2">Tripartite tricarboxylate transporter substrate binding protein</fullName>
    </submittedName>
</protein>
<evidence type="ECO:0000256" key="1">
    <source>
        <dbReference type="ARBA" id="ARBA00006987"/>
    </source>
</evidence>
<proteinExistence type="inferred from homology"/>
<dbReference type="InterPro" id="IPR005064">
    <property type="entry name" value="BUG"/>
</dbReference>
<sequence length="323" mass="33521">MDRRVFLAGSLAAAALPLVRASDFPSRPVRVISPYAAGGGPDVQLRQAGPVLGEILGQSIVIENKVGAAGVLAAQYVAQQPADGYTCLMGSNTHLIQKLLQPGLRFDPIGDFTPVSNLASSPTVLVVRADAPWRTARELIAGLKAQPAQANYGSGGIGTSAHLAGATLASLAGLQVTHIPLKGSVEIAASLIRGDTQYAFPVAGTGIPQVQGGKLRALAVTSRRRLAQLPEVPTLQEVLGSELAVQESWFGLWAPARTPPAVVERLHAAVRQAAAQPALRASFEAVGNEATASASPQAFADFVRSENRKWAAIIELAGITANS</sequence>
<dbReference type="Gene3D" id="3.40.190.150">
    <property type="entry name" value="Bordetella uptake gene, domain 1"/>
    <property type="match status" value="1"/>
</dbReference>
<dbReference type="InterPro" id="IPR042100">
    <property type="entry name" value="Bug_dom1"/>
</dbReference>
<dbReference type="Pfam" id="PF03401">
    <property type="entry name" value="TctC"/>
    <property type="match status" value="1"/>
</dbReference>
<organism evidence="2 3">
    <name type="scientific">Delftia acidovorans</name>
    <name type="common">Pseudomonas acidovorans</name>
    <name type="synonym">Comamonas acidovorans</name>
    <dbReference type="NCBI Taxonomy" id="80866"/>
    <lineage>
        <taxon>Bacteria</taxon>
        <taxon>Pseudomonadati</taxon>
        <taxon>Pseudomonadota</taxon>
        <taxon>Betaproteobacteria</taxon>
        <taxon>Burkholderiales</taxon>
        <taxon>Comamonadaceae</taxon>
        <taxon>Delftia</taxon>
    </lineage>
</organism>
<dbReference type="RefSeq" id="WP_071954297.1">
    <property type="nucleotide sequence ID" value="NZ_JAWWMZ010000001.1"/>
</dbReference>